<evidence type="ECO:0000256" key="3">
    <source>
        <dbReference type="SAM" id="SignalP"/>
    </source>
</evidence>
<dbReference type="InterPro" id="IPR053308">
    <property type="entry name" value="Vago-like"/>
</dbReference>
<organism evidence="5 6">
    <name type="scientific">Phyllotreta striolata</name>
    <name type="common">Striped flea beetle</name>
    <name type="synonym">Crioceris striolata</name>
    <dbReference type="NCBI Taxonomy" id="444603"/>
    <lineage>
        <taxon>Eukaryota</taxon>
        <taxon>Metazoa</taxon>
        <taxon>Ecdysozoa</taxon>
        <taxon>Arthropoda</taxon>
        <taxon>Hexapoda</taxon>
        <taxon>Insecta</taxon>
        <taxon>Pterygota</taxon>
        <taxon>Neoptera</taxon>
        <taxon>Endopterygota</taxon>
        <taxon>Coleoptera</taxon>
        <taxon>Polyphaga</taxon>
        <taxon>Cucujiformia</taxon>
        <taxon>Chrysomeloidea</taxon>
        <taxon>Chrysomelidae</taxon>
        <taxon>Galerucinae</taxon>
        <taxon>Alticini</taxon>
        <taxon>Phyllotreta</taxon>
    </lineage>
</organism>
<dbReference type="OrthoDB" id="6674808at2759"/>
<dbReference type="PANTHER" id="PTHR39957:SF1">
    <property type="entry name" value="AT09846P1-RELATED"/>
    <property type="match status" value="1"/>
</dbReference>
<dbReference type="Proteomes" id="UP001153712">
    <property type="component" value="Chromosome 1"/>
</dbReference>
<sequence length="90" mass="9647">MFKLLFLTLCVLVAYSNAESVTECKLTSGQVVKVGEEVPEIGTCNIVTCHKDGSISALTCPAFKVAPPCYTKKGDPTKLYPDCCDSPKCP</sequence>
<keyword evidence="6" id="KW-1185">Reference proteome</keyword>
<dbReference type="AlphaFoldDB" id="A0A9N9TDB3"/>
<accession>A0A9N9TDB3</accession>
<dbReference type="Pfam" id="PF15430">
    <property type="entry name" value="SVWC"/>
    <property type="match status" value="1"/>
</dbReference>
<evidence type="ECO:0000256" key="1">
    <source>
        <dbReference type="ARBA" id="ARBA00004613"/>
    </source>
</evidence>
<feature type="domain" description="Single" evidence="4">
    <location>
        <begin position="24"/>
        <end position="89"/>
    </location>
</feature>
<dbReference type="SMART" id="SM01318">
    <property type="entry name" value="SVWC"/>
    <property type="match status" value="1"/>
</dbReference>
<evidence type="ECO:0000259" key="4">
    <source>
        <dbReference type="SMART" id="SM01318"/>
    </source>
</evidence>
<dbReference type="EMBL" id="OU900094">
    <property type="protein sequence ID" value="CAG9854068.1"/>
    <property type="molecule type" value="Genomic_DNA"/>
</dbReference>
<name>A0A9N9TDB3_PHYSR</name>
<keyword evidence="3" id="KW-0732">Signal</keyword>
<evidence type="ECO:0000313" key="5">
    <source>
        <dbReference type="EMBL" id="CAG9854068.1"/>
    </source>
</evidence>
<feature type="signal peptide" evidence="3">
    <location>
        <begin position="1"/>
        <end position="18"/>
    </location>
</feature>
<evidence type="ECO:0000256" key="2">
    <source>
        <dbReference type="ARBA" id="ARBA00022525"/>
    </source>
</evidence>
<evidence type="ECO:0000313" key="6">
    <source>
        <dbReference type="Proteomes" id="UP001153712"/>
    </source>
</evidence>
<reference evidence="5" key="1">
    <citation type="submission" date="2022-01" db="EMBL/GenBank/DDBJ databases">
        <authorList>
            <person name="King R."/>
        </authorList>
    </citation>
    <scope>NUCLEOTIDE SEQUENCE</scope>
</reference>
<gene>
    <name evidence="5" type="ORF">PHYEVI_LOCUS533</name>
</gene>
<feature type="chain" id="PRO_5040180726" description="Single domain-containing protein" evidence="3">
    <location>
        <begin position="19"/>
        <end position="90"/>
    </location>
</feature>
<dbReference type="InterPro" id="IPR029277">
    <property type="entry name" value="SVWC_dom"/>
</dbReference>
<dbReference type="PANTHER" id="PTHR39957">
    <property type="entry name" value="AT09846P1-RELATED"/>
    <property type="match status" value="1"/>
</dbReference>
<proteinExistence type="predicted"/>
<keyword evidence="2" id="KW-0964">Secreted</keyword>
<dbReference type="GO" id="GO:0005576">
    <property type="term" value="C:extracellular region"/>
    <property type="evidence" value="ECO:0007669"/>
    <property type="project" value="UniProtKB-SubCell"/>
</dbReference>
<comment type="subcellular location">
    <subcellularLocation>
        <location evidence="1">Secreted</location>
    </subcellularLocation>
</comment>
<protein>
    <recommendedName>
        <fullName evidence="4">Single domain-containing protein</fullName>
    </recommendedName>
</protein>